<dbReference type="Proteomes" id="UP001165652">
    <property type="component" value="Unassembled WGS sequence"/>
</dbReference>
<dbReference type="Gene3D" id="3.10.129.10">
    <property type="entry name" value="Hotdog Thioesterase"/>
    <property type="match status" value="1"/>
</dbReference>
<dbReference type="Pfam" id="PF01575">
    <property type="entry name" value="MaoC_dehydratas"/>
    <property type="match status" value="1"/>
</dbReference>
<dbReference type="InterPro" id="IPR050965">
    <property type="entry name" value="UPF0336/Enoyl-CoA_hydratase"/>
</dbReference>
<evidence type="ECO:0000313" key="3">
    <source>
        <dbReference type="Proteomes" id="UP001165652"/>
    </source>
</evidence>
<dbReference type="CDD" id="cd03441">
    <property type="entry name" value="R_hydratase_like"/>
    <property type="match status" value="1"/>
</dbReference>
<dbReference type="PANTHER" id="PTHR43437">
    <property type="entry name" value="HYDROXYACYL-THIOESTER DEHYDRATASE TYPE 2, MITOCHONDRIAL-RELATED"/>
    <property type="match status" value="1"/>
</dbReference>
<dbReference type="EMBL" id="JAQQLI010000060">
    <property type="protein sequence ID" value="MDC7789100.1"/>
    <property type="molecule type" value="Genomic_DNA"/>
</dbReference>
<keyword evidence="3" id="KW-1185">Reference proteome</keyword>
<gene>
    <name evidence="2" type="ORF">PQJ73_25750</name>
</gene>
<comment type="caution">
    <text evidence="2">The sequence shown here is derived from an EMBL/GenBank/DDBJ whole genome shotgun (WGS) entry which is preliminary data.</text>
</comment>
<accession>A0ABT5JHA8</accession>
<dbReference type="PANTHER" id="PTHR43437:SF3">
    <property type="entry name" value="HYDROXYACYL-THIOESTER DEHYDRATASE TYPE 2, MITOCHONDRIAL"/>
    <property type="match status" value="1"/>
</dbReference>
<sequence>MRVDPTETFSTTMRVGFAEASAFAALAGDRNPLHHDAGYAAGTRYKVPIVSGPQMAAQLMGLLASHYAAKGAVIGHDISFRFHVPIEVDQEITLEWSVDTVTEAPHLKSDVVVLRGRILTSTGKVATTAKARILVGESF</sequence>
<evidence type="ECO:0000259" key="1">
    <source>
        <dbReference type="Pfam" id="PF01575"/>
    </source>
</evidence>
<organism evidence="2 3">
    <name type="scientific">Rhodoplanes tepidamans</name>
    <name type="common">Rhodoplanes cryptolactis</name>
    <dbReference type="NCBI Taxonomy" id="200616"/>
    <lineage>
        <taxon>Bacteria</taxon>
        <taxon>Pseudomonadati</taxon>
        <taxon>Pseudomonadota</taxon>
        <taxon>Alphaproteobacteria</taxon>
        <taxon>Hyphomicrobiales</taxon>
        <taxon>Nitrobacteraceae</taxon>
        <taxon>Rhodoplanes</taxon>
    </lineage>
</organism>
<name>A0ABT5JHA8_RHOTP</name>
<protein>
    <submittedName>
        <fullName evidence="2">MaoC family dehydratase</fullName>
    </submittedName>
</protein>
<dbReference type="RefSeq" id="WP_272840462.1">
    <property type="nucleotide sequence ID" value="NZ_JAUSUJ010000004.1"/>
</dbReference>
<evidence type="ECO:0000313" key="2">
    <source>
        <dbReference type="EMBL" id="MDC7789100.1"/>
    </source>
</evidence>
<reference evidence="2" key="2">
    <citation type="submission" date="2023-02" db="EMBL/GenBank/DDBJ databases">
        <authorList>
            <person name="Rayyan A."/>
            <person name="Meyer T."/>
            <person name="Kyndt J.A."/>
        </authorList>
    </citation>
    <scope>NUCLEOTIDE SEQUENCE</scope>
    <source>
        <strain evidence="2">DSM 9987</strain>
    </source>
</reference>
<reference evidence="2" key="1">
    <citation type="journal article" date="2023" name="Microbiol Resour">
        <title>Genome Sequences of Rhodoplanes serenus and Two Thermotolerant Strains, Rhodoplanes tepidamans and 'Rhodoplanes cryptolactis,' Further Refine the Genus.</title>
        <authorList>
            <person name="Rayyan A.A."/>
            <person name="Kyndt J.A."/>
        </authorList>
    </citation>
    <scope>NUCLEOTIDE SEQUENCE</scope>
    <source>
        <strain evidence="2">DSM 9987</strain>
    </source>
</reference>
<dbReference type="InterPro" id="IPR002539">
    <property type="entry name" value="MaoC-like_dom"/>
</dbReference>
<proteinExistence type="predicted"/>
<feature type="domain" description="MaoC-like" evidence="1">
    <location>
        <begin position="12"/>
        <end position="100"/>
    </location>
</feature>
<dbReference type="InterPro" id="IPR029069">
    <property type="entry name" value="HotDog_dom_sf"/>
</dbReference>
<dbReference type="SUPFAM" id="SSF54637">
    <property type="entry name" value="Thioesterase/thiol ester dehydrase-isomerase"/>
    <property type="match status" value="1"/>
</dbReference>